<keyword evidence="2" id="KW-0560">Oxidoreductase</keyword>
<dbReference type="InterPro" id="IPR002347">
    <property type="entry name" value="SDR_fam"/>
</dbReference>
<comment type="similarity">
    <text evidence="1">Belongs to the short-chain dehydrogenases/reductases (SDR) family.</text>
</comment>
<evidence type="ECO:0000256" key="2">
    <source>
        <dbReference type="ARBA" id="ARBA00023002"/>
    </source>
</evidence>
<dbReference type="PANTHER" id="PTHR44196">
    <property type="entry name" value="DEHYDROGENASE/REDUCTASE SDR FAMILY MEMBER 7B"/>
    <property type="match status" value="1"/>
</dbReference>
<organism evidence="4 5">
    <name type="scientific">Pseudovibrio ascidiaceicola</name>
    <dbReference type="NCBI Taxonomy" id="285279"/>
    <lineage>
        <taxon>Bacteria</taxon>
        <taxon>Pseudomonadati</taxon>
        <taxon>Pseudomonadota</taxon>
        <taxon>Alphaproteobacteria</taxon>
        <taxon>Hyphomicrobiales</taxon>
        <taxon>Stappiaceae</taxon>
        <taxon>Pseudovibrio</taxon>
    </lineage>
</organism>
<dbReference type="Pfam" id="PF00106">
    <property type="entry name" value="adh_short"/>
    <property type="match status" value="1"/>
</dbReference>
<dbReference type="EMBL" id="FOSK01000018">
    <property type="protein sequence ID" value="SFL14742.1"/>
    <property type="molecule type" value="Genomic_DNA"/>
</dbReference>
<dbReference type="Proteomes" id="UP000199598">
    <property type="component" value="Unassembled WGS sequence"/>
</dbReference>
<proteinExistence type="inferred from homology"/>
<dbReference type="InterPro" id="IPR020904">
    <property type="entry name" value="Sc_DH/Rdtase_CS"/>
</dbReference>
<evidence type="ECO:0000256" key="1">
    <source>
        <dbReference type="ARBA" id="ARBA00006484"/>
    </source>
</evidence>
<dbReference type="SUPFAM" id="SSF51735">
    <property type="entry name" value="NAD(P)-binding Rossmann-fold domains"/>
    <property type="match status" value="1"/>
</dbReference>
<feature type="domain" description="Ketoreductase" evidence="3">
    <location>
        <begin position="2"/>
        <end position="176"/>
    </location>
</feature>
<protein>
    <submittedName>
        <fullName evidence="4">Short-chain dehydrogenase</fullName>
    </submittedName>
</protein>
<dbReference type="Gene3D" id="3.40.50.720">
    <property type="entry name" value="NAD(P)-binding Rossmann-like Domain"/>
    <property type="match status" value="1"/>
</dbReference>
<evidence type="ECO:0000259" key="3">
    <source>
        <dbReference type="SMART" id="SM00822"/>
    </source>
</evidence>
<gene>
    <name evidence="4" type="ORF">SAMN04488518_11832</name>
</gene>
<keyword evidence="5" id="KW-1185">Reference proteome</keyword>
<dbReference type="PRINTS" id="PR00081">
    <property type="entry name" value="GDHRDH"/>
</dbReference>
<sequence>MKTAVITGGAGGLGQALATRLQREGWHTVLLDLPGPGVDELPQNEQQSIYACDLTDGGAVEQVAQQVLAEHTSIDLVVYNAGITHIGLFADMGLEAHRKVLDVNYFGAVHTARAFLKAVRASKGCHLAISSVAGFSPLIKRTAYAASKHALEGFFGSLRSEEKSYGVHTLIAAPSFVATNVGRSETQENGLARPGSSTDGVDYMSAERAADIIYKAYVRKTEMKPVGRVASLAWWLNRLSPKAYQLLMERNIKETS</sequence>
<dbReference type="InterPro" id="IPR036291">
    <property type="entry name" value="NAD(P)-bd_dom_sf"/>
</dbReference>
<name>A0A1I4F9Q3_9HYPH</name>
<reference evidence="4 5" key="1">
    <citation type="submission" date="2016-10" db="EMBL/GenBank/DDBJ databases">
        <authorList>
            <person name="Varghese N."/>
            <person name="Submissions S."/>
        </authorList>
    </citation>
    <scope>NUCLEOTIDE SEQUENCE [LARGE SCALE GENOMIC DNA]</scope>
    <source>
        <strain evidence="4 5">DSM 16392</strain>
    </source>
</reference>
<comment type="caution">
    <text evidence="4">The sequence shown here is derived from an EMBL/GenBank/DDBJ whole genome shotgun (WGS) entry which is preliminary data.</text>
</comment>
<evidence type="ECO:0000313" key="5">
    <source>
        <dbReference type="Proteomes" id="UP000199598"/>
    </source>
</evidence>
<dbReference type="RefSeq" id="WP_093523736.1">
    <property type="nucleotide sequence ID" value="NZ_FOSK01000018.1"/>
</dbReference>
<dbReference type="SMART" id="SM00822">
    <property type="entry name" value="PKS_KR"/>
    <property type="match status" value="1"/>
</dbReference>
<dbReference type="PROSITE" id="PS00061">
    <property type="entry name" value="ADH_SHORT"/>
    <property type="match status" value="1"/>
</dbReference>
<dbReference type="PANTHER" id="PTHR44196:SF1">
    <property type="entry name" value="DEHYDROGENASE_REDUCTASE SDR FAMILY MEMBER 7B"/>
    <property type="match status" value="1"/>
</dbReference>
<accession>A0A1I4F9Q3</accession>
<evidence type="ECO:0000313" key="4">
    <source>
        <dbReference type="EMBL" id="SFL14742.1"/>
    </source>
</evidence>
<dbReference type="InterPro" id="IPR057326">
    <property type="entry name" value="KR_dom"/>
</dbReference>